<dbReference type="Pfam" id="PF05036">
    <property type="entry name" value="SPOR"/>
    <property type="match status" value="2"/>
</dbReference>
<accession>D7BF38</accession>
<dbReference type="InterPro" id="IPR007730">
    <property type="entry name" value="SPOR-like_dom"/>
</dbReference>
<feature type="compositionally biased region" description="Pro residues" evidence="1">
    <location>
        <begin position="48"/>
        <end position="60"/>
    </location>
</feature>
<dbReference type="Gene3D" id="3.30.70.1070">
    <property type="entry name" value="Sporulation related repeat"/>
    <property type="match status" value="2"/>
</dbReference>
<dbReference type="PANTHER" id="PTHR38687:SF1">
    <property type="entry name" value="CELL DIVISION PROTEIN DEDD"/>
    <property type="match status" value="1"/>
</dbReference>
<dbReference type="SUPFAM" id="SSF110997">
    <property type="entry name" value="Sporulation related repeat"/>
    <property type="match status" value="2"/>
</dbReference>
<feature type="compositionally biased region" description="Pro residues" evidence="1">
    <location>
        <begin position="95"/>
        <end position="109"/>
    </location>
</feature>
<feature type="domain" description="SPOR" evidence="3">
    <location>
        <begin position="190"/>
        <end position="262"/>
    </location>
</feature>
<dbReference type="AlphaFoldDB" id="D7BF38"/>
<dbReference type="PANTHER" id="PTHR38687">
    <property type="entry name" value="CELL DIVISION PROTEIN DEDD-RELATED"/>
    <property type="match status" value="1"/>
</dbReference>
<keyword evidence="2" id="KW-0472">Membrane</keyword>
<dbReference type="RefSeq" id="WP_013157956.1">
    <property type="nucleotide sequence ID" value="NC_014212.1"/>
</dbReference>
<dbReference type="PROSITE" id="PS51724">
    <property type="entry name" value="SPOR"/>
    <property type="match status" value="2"/>
</dbReference>
<keyword evidence="2" id="KW-0812">Transmembrane</keyword>
<feature type="transmembrane region" description="Helical" evidence="2">
    <location>
        <begin position="12"/>
        <end position="31"/>
    </location>
</feature>
<protein>
    <submittedName>
        <fullName evidence="4">Sporulation domain protein</fullName>
    </submittedName>
</protein>
<dbReference type="GO" id="GO:0042834">
    <property type="term" value="F:peptidoglycan binding"/>
    <property type="evidence" value="ECO:0007669"/>
    <property type="project" value="InterPro"/>
</dbReference>
<keyword evidence="2" id="KW-1133">Transmembrane helix</keyword>
<sequence>MGWLRDNWLDAVIFVLFALVVAGVVLFLTGVNPFARPPASPAQATPAQTPPPASQTPPQTPTTANPPVQVIPVLPKAPSETPPPAPAPAATQPTPANPSPAVTPAPRPAPATGSWRVAVGAFSDAANANRLADSLRAQGYAVQLEPAGSVTRVVLGPFPSEERARAVAQGLSQYETRVYRGTVPTNPPSSMNNPSRYLQVGAFRNSVSAEALVSQLKAAGYPVVLAREGELIRVRVGPLSEDRLEATKSALRGLGLSPLEVR</sequence>
<dbReference type="EMBL" id="CP002042">
    <property type="protein sequence ID" value="ADH63391.1"/>
    <property type="molecule type" value="Genomic_DNA"/>
</dbReference>
<evidence type="ECO:0000256" key="1">
    <source>
        <dbReference type="SAM" id="MobiDB-lite"/>
    </source>
</evidence>
<proteinExistence type="predicted"/>
<dbReference type="GO" id="GO:0030428">
    <property type="term" value="C:cell septum"/>
    <property type="evidence" value="ECO:0007669"/>
    <property type="project" value="TreeGrafter"/>
</dbReference>
<reference evidence="4 5" key="1">
    <citation type="journal article" date="2010" name="Stand. Genomic Sci.">
        <title>Complete genome sequence of Meiothermus silvanus type strain (VI-R2).</title>
        <authorList>
            <person name="Sikorski J."/>
            <person name="Tindall B.J."/>
            <person name="Lowry S."/>
            <person name="Lucas S."/>
            <person name="Nolan M."/>
            <person name="Copeland A."/>
            <person name="Glavina Del Rio T."/>
            <person name="Tice H."/>
            <person name="Cheng J.F."/>
            <person name="Han C."/>
            <person name="Pitluck S."/>
            <person name="Liolios K."/>
            <person name="Ivanova N."/>
            <person name="Mavromatis K."/>
            <person name="Mikhailova N."/>
            <person name="Pati A."/>
            <person name="Goodwin L."/>
            <person name="Chen A."/>
            <person name="Palaniappan K."/>
            <person name="Land M."/>
            <person name="Hauser L."/>
            <person name="Chang Y.J."/>
            <person name="Jeffries C.D."/>
            <person name="Rohde M."/>
            <person name="Goker M."/>
            <person name="Woyke T."/>
            <person name="Bristow J."/>
            <person name="Eisen J.A."/>
            <person name="Markowitz V."/>
            <person name="Hugenholtz P."/>
            <person name="Kyrpides N.C."/>
            <person name="Klenk H.P."/>
            <person name="Lapidus A."/>
        </authorList>
    </citation>
    <scope>NUCLEOTIDE SEQUENCE [LARGE SCALE GENOMIC DNA]</scope>
    <source>
        <strain evidence="5">ATCC 700542 / DSM 9946 / VI-R2</strain>
    </source>
</reference>
<dbReference type="InterPro" id="IPR052521">
    <property type="entry name" value="Cell_div_SPOR-domain"/>
</dbReference>
<dbReference type="STRING" id="526227.Mesil_1500"/>
<dbReference type="InterPro" id="IPR036680">
    <property type="entry name" value="SPOR-like_sf"/>
</dbReference>
<dbReference type="GO" id="GO:0032506">
    <property type="term" value="P:cytokinetic process"/>
    <property type="evidence" value="ECO:0007669"/>
    <property type="project" value="TreeGrafter"/>
</dbReference>
<feature type="region of interest" description="Disordered" evidence="1">
    <location>
        <begin position="38"/>
        <end position="111"/>
    </location>
</feature>
<dbReference type="GO" id="GO:0032153">
    <property type="term" value="C:cell division site"/>
    <property type="evidence" value="ECO:0007669"/>
    <property type="project" value="TreeGrafter"/>
</dbReference>
<dbReference type="PRINTS" id="PR01217">
    <property type="entry name" value="PRICHEXTENSN"/>
</dbReference>
<evidence type="ECO:0000259" key="3">
    <source>
        <dbReference type="PROSITE" id="PS51724"/>
    </source>
</evidence>
<evidence type="ECO:0000313" key="5">
    <source>
        <dbReference type="Proteomes" id="UP000001916"/>
    </source>
</evidence>
<evidence type="ECO:0000313" key="4">
    <source>
        <dbReference type="EMBL" id="ADH63391.1"/>
    </source>
</evidence>
<gene>
    <name evidence="4" type="ordered locus">Mesil_1500</name>
</gene>
<dbReference type="HOGENOM" id="CLU_1085598_0_0_0"/>
<keyword evidence="5" id="KW-1185">Reference proteome</keyword>
<dbReference type="eggNOG" id="COG3147">
    <property type="taxonomic scope" value="Bacteria"/>
</dbReference>
<dbReference type="Proteomes" id="UP000001916">
    <property type="component" value="Chromosome"/>
</dbReference>
<dbReference type="OrthoDB" id="32196at2"/>
<name>D7BF38_ALLS1</name>
<dbReference type="KEGG" id="msv:Mesil_1500"/>
<evidence type="ECO:0000256" key="2">
    <source>
        <dbReference type="SAM" id="Phobius"/>
    </source>
</evidence>
<feature type="domain" description="SPOR" evidence="3">
    <location>
        <begin position="109"/>
        <end position="185"/>
    </location>
</feature>
<organism evidence="4 5">
    <name type="scientific">Allomeiothermus silvanus (strain ATCC 700542 / DSM 9946 / NBRC 106475 / NCIMB 13440 / VI-R2)</name>
    <name type="common">Thermus silvanus</name>
    <dbReference type="NCBI Taxonomy" id="526227"/>
    <lineage>
        <taxon>Bacteria</taxon>
        <taxon>Thermotogati</taxon>
        <taxon>Deinococcota</taxon>
        <taxon>Deinococci</taxon>
        <taxon>Thermales</taxon>
        <taxon>Thermaceae</taxon>
        <taxon>Allomeiothermus</taxon>
    </lineage>
</organism>